<dbReference type="Proteomes" id="UP001178507">
    <property type="component" value="Unassembled WGS sequence"/>
</dbReference>
<keyword evidence="4" id="KW-0812">Transmembrane</keyword>
<evidence type="ECO:0000256" key="2">
    <source>
        <dbReference type="ARBA" id="ARBA00022741"/>
    </source>
</evidence>
<keyword evidence="6" id="KW-1185">Reference proteome</keyword>
<dbReference type="InterPro" id="IPR043129">
    <property type="entry name" value="ATPase_NBD"/>
</dbReference>
<proteinExistence type="inferred from homology"/>
<evidence type="ECO:0008006" key="7">
    <source>
        <dbReference type="Google" id="ProtNLM"/>
    </source>
</evidence>
<evidence type="ECO:0000313" key="6">
    <source>
        <dbReference type="Proteomes" id="UP001178507"/>
    </source>
</evidence>
<dbReference type="PROSITE" id="PS00297">
    <property type="entry name" value="HSP70_1"/>
    <property type="match status" value="1"/>
</dbReference>
<sequence length="182" mass="18175">MASKQAKAAAVACAGLGGISFAVPSLRSSELSALGARGAHAAQGAEAAAGGAGAFTVGAATAVAAASARRKPRARIAARAEGVGAPGEKVVGIDLGTTNSALAAVEAGTPTMIPNAEGARTTPSVVAYSKGGELLVGQIAKRQAVVNPENTYSVKRFVGRQPNEVEEELKEVSYKVQFEGRS</sequence>
<reference evidence="5" key="1">
    <citation type="submission" date="2023-08" db="EMBL/GenBank/DDBJ databases">
        <authorList>
            <person name="Chen Y."/>
            <person name="Shah S."/>
            <person name="Dougan E. K."/>
            <person name="Thang M."/>
            <person name="Chan C."/>
        </authorList>
    </citation>
    <scope>NUCLEOTIDE SEQUENCE</scope>
</reference>
<evidence type="ECO:0000256" key="3">
    <source>
        <dbReference type="ARBA" id="ARBA00022840"/>
    </source>
</evidence>
<dbReference type="Pfam" id="PF00012">
    <property type="entry name" value="HSP70"/>
    <property type="match status" value="1"/>
</dbReference>
<evidence type="ECO:0000256" key="1">
    <source>
        <dbReference type="ARBA" id="ARBA00007381"/>
    </source>
</evidence>
<feature type="transmembrane region" description="Helical" evidence="4">
    <location>
        <begin position="51"/>
        <end position="68"/>
    </location>
</feature>
<dbReference type="SUPFAM" id="SSF53067">
    <property type="entry name" value="Actin-like ATPase domain"/>
    <property type="match status" value="1"/>
</dbReference>
<name>A0AA36ID37_9DINO</name>
<gene>
    <name evidence="5" type="ORF">EVOR1521_LOCUS12016</name>
</gene>
<keyword evidence="4" id="KW-1133">Transmembrane helix</keyword>
<comment type="similarity">
    <text evidence="1">Belongs to the heat shock protein 70 family.</text>
</comment>
<keyword evidence="4" id="KW-0472">Membrane</keyword>
<keyword evidence="2" id="KW-0547">Nucleotide-binding</keyword>
<evidence type="ECO:0000313" key="5">
    <source>
        <dbReference type="EMBL" id="CAJ1385400.1"/>
    </source>
</evidence>
<dbReference type="FunFam" id="3.30.420.40:FF:000028">
    <property type="entry name" value="heat shock 70 kDa protein-like"/>
    <property type="match status" value="1"/>
</dbReference>
<dbReference type="GO" id="GO:0140662">
    <property type="term" value="F:ATP-dependent protein folding chaperone"/>
    <property type="evidence" value="ECO:0007669"/>
    <property type="project" value="InterPro"/>
</dbReference>
<evidence type="ECO:0000256" key="4">
    <source>
        <dbReference type="SAM" id="Phobius"/>
    </source>
</evidence>
<dbReference type="AlphaFoldDB" id="A0AA36ID37"/>
<organism evidence="5 6">
    <name type="scientific">Effrenium voratum</name>
    <dbReference type="NCBI Taxonomy" id="2562239"/>
    <lineage>
        <taxon>Eukaryota</taxon>
        <taxon>Sar</taxon>
        <taxon>Alveolata</taxon>
        <taxon>Dinophyceae</taxon>
        <taxon>Suessiales</taxon>
        <taxon>Symbiodiniaceae</taxon>
        <taxon>Effrenium</taxon>
    </lineage>
</organism>
<comment type="caution">
    <text evidence="5">The sequence shown here is derived from an EMBL/GenBank/DDBJ whole genome shotgun (WGS) entry which is preliminary data.</text>
</comment>
<dbReference type="PRINTS" id="PR00301">
    <property type="entry name" value="HEATSHOCK70"/>
</dbReference>
<dbReference type="EMBL" id="CAUJNA010001230">
    <property type="protein sequence ID" value="CAJ1385400.1"/>
    <property type="molecule type" value="Genomic_DNA"/>
</dbReference>
<keyword evidence="3" id="KW-0067">ATP-binding</keyword>
<accession>A0AA36ID37</accession>
<dbReference type="Gene3D" id="3.30.420.40">
    <property type="match status" value="1"/>
</dbReference>
<dbReference type="InterPro" id="IPR018181">
    <property type="entry name" value="Heat_shock_70_CS"/>
</dbReference>
<dbReference type="PANTHER" id="PTHR19375">
    <property type="entry name" value="HEAT SHOCK PROTEIN 70KDA"/>
    <property type="match status" value="1"/>
</dbReference>
<dbReference type="InterPro" id="IPR013126">
    <property type="entry name" value="Hsp_70_fam"/>
</dbReference>
<dbReference type="GO" id="GO:0005524">
    <property type="term" value="F:ATP binding"/>
    <property type="evidence" value="ECO:0007669"/>
    <property type="project" value="UniProtKB-KW"/>
</dbReference>
<protein>
    <recommendedName>
        <fullName evidence="7">Heat shock protein 70</fullName>
    </recommendedName>
</protein>